<dbReference type="Gene3D" id="2.40.70.10">
    <property type="entry name" value="Acid Proteases"/>
    <property type="match status" value="1"/>
</dbReference>
<gene>
    <name evidence="1" type="ORF">FOZ60_007881</name>
</gene>
<protein>
    <submittedName>
        <fullName evidence="1">Uncharacterized protein</fullName>
    </submittedName>
</protein>
<comment type="caution">
    <text evidence="1">The sequence shown here is derived from an EMBL/GenBank/DDBJ whole genome shotgun (WGS) entry which is preliminary data.</text>
</comment>
<dbReference type="EMBL" id="JABANP010000313">
    <property type="protein sequence ID" value="KAF4684412.1"/>
    <property type="molecule type" value="Genomic_DNA"/>
</dbReference>
<name>A0A7J6NKI7_PEROL</name>
<dbReference type="InterPro" id="IPR021109">
    <property type="entry name" value="Peptidase_aspartic_dom_sf"/>
</dbReference>
<evidence type="ECO:0000313" key="2">
    <source>
        <dbReference type="Proteomes" id="UP000541610"/>
    </source>
</evidence>
<dbReference type="AlphaFoldDB" id="A0A7J6NKI7"/>
<proteinExistence type="predicted"/>
<dbReference type="SUPFAM" id="SSF50630">
    <property type="entry name" value="Acid proteases"/>
    <property type="match status" value="1"/>
</dbReference>
<accession>A0A7J6NKI7</accession>
<dbReference type="Proteomes" id="UP000541610">
    <property type="component" value="Unassembled WGS sequence"/>
</dbReference>
<reference evidence="1 2" key="1">
    <citation type="submission" date="2020-04" db="EMBL/GenBank/DDBJ databases">
        <title>Perkinsus olseni comparative genomics.</title>
        <authorList>
            <person name="Bogema D.R."/>
        </authorList>
    </citation>
    <scope>NUCLEOTIDE SEQUENCE [LARGE SCALE GENOMIC DNA]</scope>
    <source>
        <strain evidence="1">00978-12</strain>
    </source>
</reference>
<evidence type="ECO:0000313" key="1">
    <source>
        <dbReference type="EMBL" id="KAF4684412.1"/>
    </source>
</evidence>
<sequence>MRILTFPTSIGVLFSSVKAKSGTVKEVAMTFPRSATSVPLTFRVMISTRGKRWEVSFADGYEVEYVQHNVTLSIGGKVVPDFELGLIVEFDNTDGIEMTPDGLLGLSGGRSNIPETFLEQLKRRRVISRSLYTRSALRNKAVYHRQPDTGRLEFD</sequence>
<organism evidence="1 2">
    <name type="scientific">Perkinsus olseni</name>
    <name type="common">Perkinsus atlanticus</name>
    <dbReference type="NCBI Taxonomy" id="32597"/>
    <lineage>
        <taxon>Eukaryota</taxon>
        <taxon>Sar</taxon>
        <taxon>Alveolata</taxon>
        <taxon>Perkinsozoa</taxon>
        <taxon>Perkinsea</taxon>
        <taxon>Perkinsida</taxon>
        <taxon>Perkinsidae</taxon>
        <taxon>Perkinsus</taxon>
    </lineage>
</organism>